<evidence type="ECO:0000256" key="4">
    <source>
        <dbReference type="ARBA" id="ARBA00022679"/>
    </source>
</evidence>
<dbReference type="KEGG" id="glj:GKIL_2886"/>
<dbReference type="SUPFAM" id="SSF47384">
    <property type="entry name" value="Homodimeric domain of signal transducing histidine kinase"/>
    <property type="match status" value="1"/>
</dbReference>
<accession>U5QJG8</accession>
<evidence type="ECO:0000256" key="3">
    <source>
        <dbReference type="ARBA" id="ARBA00022553"/>
    </source>
</evidence>
<dbReference type="SMART" id="SM00387">
    <property type="entry name" value="HATPase_c"/>
    <property type="match status" value="1"/>
</dbReference>
<dbReference type="Pfam" id="PF00512">
    <property type="entry name" value="HisKA"/>
    <property type="match status" value="1"/>
</dbReference>
<evidence type="ECO:0000313" key="9">
    <source>
        <dbReference type="Proteomes" id="UP000017396"/>
    </source>
</evidence>
<dbReference type="PRINTS" id="PR00344">
    <property type="entry name" value="BCTRLSENSOR"/>
</dbReference>
<dbReference type="InterPro" id="IPR004358">
    <property type="entry name" value="Sig_transdc_His_kin-like_C"/>
</dbReference>
<dbReference type="Proteomes" id="UP000017396">
    <property type="component" value="Chromosome"/>
</dbReference>
<keyword evidence="9" id="KW-1185">Reference proteome</keyword>
<evidence type="ECO:0000313" key="8">
    <source>
        <dbReference type="EMBL" id="AGY59132.1"/>
    </source>
</evidence>
<dbReference type="FunFam" id="3.30.565.10:FF:000006">
    <property type="entry name" value="Sensor histidine kinase WalK"/>
    <property type="match status" value="1"/>
</dbReference>
<keyword evidence="5 8" id="KW-0418">Kinase</keyword>
<dbReference type="GO" id="GO:0000155">
    <property type="term" value="F:phosphorelay sensor kinase activity"/>
    <property type="evidence" value="ECO:0007669"/>
    <property type="project" value="InterPro"/>
</dbReference>
<dbReference type="InterPro" id="IPR050736">
    <property type="entry name" value="Sensor_HK_Regulatory"/>
</dbReference>
<evidence type="ECO:0000256" key="5">
    <source>
        <dbReference type="ARBA" id="ARBA00022777"/>
    </source>
</evidence>
<dbReference type="Pfam" id="PF02518">
    <property type="entry name" value="HATPase_c"/>
    <property type="match status" value="1"/>
</dbReference>
<feature type="domain" description="Histidine kinase" evidence="7">
    <location>
        <begin position="149"/>
        <end position="366"/>
    </location>
</feature>
<dbReference type="InterPro" id="IPR003594">
    <property type="entry name" value="HATPase_dom"/>
</dbReference>
<dbReference type="Gene3D" id="1.10.287.130">
    <property type="match status" value="1"/>
</dbReference>
<dbReference type="EC" id="2.7.13.3" evidence="2"/>
<dbReference type="CDD" id="cd00082">
    <property type="entry name" value="HisKA"/>
    <property type="match status" value="1"/>
</dbReference>
<dbReference type="CDD" id="cd16922">
    <property type="entry name" value="HATPase_EvgS-ArcB-TorS-like"/>
    <property type="match status" value="1"/>
</dbReference>
<keyword evidence="4" id="KW-0808">Transferase</keyword>
<evidence type="ECO:0000256" key="1">
    <source>
        <dbReference type="ARBA" id="ARBA00000085"/>
    </source>
</evidence>
<dbReference type="SMART" id="SM00388">
    <property type="entry name" value="HisKA"/>
    <property type="match status" value="1"/>
</dbReference>
<dbReference type="InterPro" id="IPR035965">
    <property type="entry name" value="PAS-like_dom_sf"/>
</dbReference>
<dbReference type="PROSITE" id="PS50109">
    <property type="entry name" value="HIS_KIN"/>
    <property type="match status" value="1"/>
</dbReference>
<dbReference type="Gene3D" id="3.30.565.10">
    <property type="entry name" value="Histidine kinase-like ATPase, C-terminal domain"/>
    <property type="match status" value="1"/>
</dbReference>
<dbReference type="InterPro" id="IPR005467">
    <property type="entry name" value="His_kinase_dom"/>
</dbReference>
<dbReference type="STRING" id="1183438.GKIL_2886"/>
<proteinExistence type="predicted"/>
<sequence>MGTDLMGLIDQLRSTLGKMEVALGAIADAIVWTDKDCHIQWCNAAFDRLVNCEHILVLGEKLNHLLPLWQAGQAVACSAYPDARILAGRYEGGEYELQRGGCALALEISGSCVEMANGERSAVLVIRDMTPARRLEAERRRLENELISLVSHELRTPLTSLLGALDLLGTGQLGSLTPRGRQVLAIAVTNTERLARLVNDILDLERLQANQFTIQKVRCSAARLLVQAAEALQAQAEQNEIALVVESCEAEVLADPDRILQALINLLNNAIKFSPPKGTIRLAAHVQSDHLQIQVQDQGRGIPAEKLRLIFERFQQVDASDSRQKGGSGLGLAICRDIVERHGGRIWVESVPGAGSTFYLTLPLLHYG</sequence>
<dbReference type="InterPro" id="IPR036890">
    <property type="entry name" value="HATPase_C_sf"/>
</dbReference>
<dbReference type="eggNOG" id="COG5002">
    <property type="taxonomic scope" value="Bacteria"/>
</dbReference>
<dbReference type="HOGENOM" id="CLU_000445_89_2_3"/>
<protein>
    <recommendedName>
        <fullName evidence="2">histidine kinase</fullName>
        <ecNumber evidence="2">2.7.13.3</ecNumber>
    </recommendedName>
</protein>
<dbReference type="EMBL" id="CP003587">
    <property type="protein sequence ID" value="AGY59132.1"/>
    <property type="molecule type" value="Genomic_DNA"/>
</dbReference>
<dbReference type="SUPFAM" id="SSF55785">
    <property type="entry name" value="PYP-like sensor domain (PAS domain)"/>
    <property type="match status" value="1"/>
</dbReference>
<organism evidence="8 9">
    <name type="scientific">Gloeobacter kilaueensis (strain ATCC BAA-2537 / CCAP 1431/1 / ULC 316 / JS1)</name>
    <dbReference type="NCBI Taxonomy" id="1183438"/>
    <lineage>
        <taxon>Bacteria</taxon>
        <taxon>Bacillati</taxon>
        <taxon>Cyanobacteriota</taxon>
        <taxon>Cyanophyceae</taxon>
        <taxon>Gloeobacterales</taxon>
        <taxon>Gloeobacteraceae</taxon>
        <taxon>Gloeobacter</taxon>
    </lineage>
</organism>
<dbReference type="InterPro" id="IPR003661">
    <property type="entry name" value="HisK_dim/P_dom"/>
</dbReference>
<evidence type="ECO:0000256" key="6">
    <source>
        <dbReference type="ARBA" id="ARBA00023012"/>
    </source>
</evidence>
<evidence type="ECO:0000256" key="2">
    <source>
        <dbReference type="ARBA" id="ARBA00012438"/>
    </source>
</evidence>
<dbReference type="PANTHER" id="PTHR43711:SF30">
    <property type="entry name" value="HISTIDINE KINASE"/>
    <property type="match status" value="1"/>
</dbReference>
<dbReference type="InterPro" id="IPR036097">
    <property type="entry name" value="HisK_dim/P_sf"/>
</dbReference>
<reference evidence="8 9" key="1">
    <citation type="journal article" date="2013" name="PLoS ONE">
        <title>Cultivation and Complete Genome Sequencing of Gloeobacter kilaueensis sp. nov., from a Lava Cave in Kilauea Caldera, Hawai'i.</title>
        <authorList>
            <person name="Saw J.H."/>
            <person name="Schatz M."/>
            <person name="Brown M.V."/>
            <person name="Kunkel D.D."/>
            <person name="Foster J.S."/>
            <person name="Shick H."/>
            <person name="Christensen S."/>
            <person name="Hou S."/>
            <person name="Wan X."/>
            <person name="Donachie S.P."/>
        </authorList>
    </citation>
    <scope>NUCLEOTIDE SEQUENCE [LARGE SCALE GENOMIC DNA]</scope>
    <source>
        <strain evidence="9">JS</strain>
    </source>
</reference>
<dbReference type="PANTHER" id="PTHR43711">
    <property type="entry name" value="TWO-COMPONENT HISTIDINE KINASE"/>
    <property type="match status" value="1"/>
</dbReference>
<keyword evidence="6" id="KW-0902">Two-component regulatory system</keyword>
<comment type="catalytic activity">
    <reaction evidence="1">
        <text>ATP + protein L-histidine = ADP + protein N-phospho-L-histidine.</text>
        <dbReference type="EC" id="2.7.13.3"/>
    </reaction>
</comment>
<keyword evidence="3" id="KW-0597">Phosphoprotein</keyword>
<gene>
    <name evidence="8" type="ORF">GKIL_2886</name>
</gene>
<dbReference type="SUPFAM" id="SSF55874">
    <property type="entry name" value="ATPase domain of HSP90 chaperone/DNA topoisomerase II/histidine kinase"/>
    <property type="match status" value="1"/>
</dbReference>
<dbReference type="RefSeq" id="WP_023174360.1">
    <property type="nucleotide sequence ID" value="NC_022600.1"/>
</dbReference>
<dbReference type="Gene3D" id="3.30.450.20">
    <property type="entry name" value="PAS domain"/>
    <property type="match status" value="1"/>
</dbReference>
<evidence type="ECO:0000259" key="7">
    <source>
        <dbReference type="PROSITE" id="PS50109"/>
    </source>
</evidence>
<name>U5QJG8_GLOK1</name>
<dbReference type="AlphaFoldDB" id="U5QJG8"/>